<accession>A0ABY3Z6Y6</accession>
<organism evidence="2 3">
    <name type="scientific">Streptomyces rimosus subsp. rimosus</name>
    <dbReference type="NCBI Taxonomy" id="132474"/>
    <lineage>
        <taxon>Bacteria</taxon>
        <taxon>Bacillati</taxon>
        <taxon>Actinomycetota</taxon>
        <taxon>Actinomycetes</taxon>
        <taxon>Kitasatosporales</taxon>
        <taxon>Streptomycetaceae</taxon>
        <taxon>Streptomyces</taxon>
    </lineage>
</organism>
<dbReference type="EMBL" id="CP094298">
    <property type="protein sequence ID" value="UNZ05764.1"/>
    <property type="molecule type" value="Genomic_DNA"/>
</dbReference>
<dbReference type="Pfam" id="PF19054">
    <property type="entry name" value="DUF5753"/>
    <property type="match status" value="1"/>
</dbReference>
<dbReference type="RefSeq" id="WP_003982429.1">
    <property type="nucleotide sequence ID" value="NZ_CP043497.1"/>
</dbReference>
<dbReference type="Pfam" id="PF13560">
    <property type="entry name" value="HTH_31"/>
    <property type="match status" value="1"/>
</dbReference>
<dbReference type="InterPro" id="IPR043917">
    <property type="entry name" value="DUF5753"/>
</dbReference>
<evidence type="ECO:0000259" key="1">
    <source>
        <dbReference type="PROSITE" id="PS50943"/>
    </source>
</evidence>
<dbReference type="SUPFAM" id="SSF47413">
    <property type="entry name" value="lambda repressor-like DNA-binding domains"/>
    <property type="match status" value="1"/>
</dbReference>
<evidence type="ECO:0000313" key="2">
    <source>
        <dbReference type="EMBL" id="UNZ05764.1"/>
    </source>
</evidence>
<keyword evidence="3" id="KW-1185">Reference proteome</keyword>
<evidence type="ECO:0000313" key="3">
    <source>
        <dbReference type="Proteomes" id="UP000829494"/>
    </source>
</evidence>
<protein>
    <submittedName>
        <fullName evidence="2">Helix-turn-helix protein</fullName>
    </submittedName>
</protein>
<gene>
    <name evidence="2" type="ORF">SRIMR7_26785</name>
</gene>
<feature type="domain" description="HTH cro/C1-type" evidence="1">
    <location>
        <begin position="22"/>
        <end position="77"/>
    </location>
</feature>
<dbReference type="CDD" id="cd00093">
    <property type="entry name" value="HTH_XRE"/>
    <property type="match status" value="1"/>
</dbReference>
<dbReference type="SMART" id="SM00530">
    <property type="entry name" value="HTH_XRE"/>
    <property type="match status" value="1"/>
</dbReference>
<reference evidence="2 3" key="1">
    <citation type="submission" date="2022-03" db="EMBL/GenBank/DDBJ databases">
        <title>Complete genome of Streptomyces rimosus ssp. rimosus R7 (=ATCC 10970).</title>
        <authorList>
            <person name="Beganovic S."/>
            <person name="Ruckert C."/>
            <person name="Busche T."/>
            <person name="Kalinowski J."/>
            <person name="Wittmann C."/>
        </authorList>
    </citation>
    <scope>NUCLEOTIDE SEQUENCE [LARGE SCALE GENOMIC DNA]</scope>
    <source>
        <strain evidence="2 3">R7</strain>
    </source>
</reference>
<dbReference type="GeneID" id="66855111"/>
<proteinExistence type="predicted"/>
<sequence length="295" mass="32782">MSARRSTVQPSTVLGRQLGDELRQYREAAGLSTSAAAEALDCTKAKISRIENGRVPVRVPDLMALLHTYGVGDGQVLERLTTLARSANRRRREGWWNQYGPVLEDTYRDYIALEAVSDSIRTYQSQLIPGLLQTPAYARAVTVASKAWQTPDEIEQFVKVRAARQERLTADQPLSVWAVMAEGVLHQRVGGADVMRAQLEHLVTMTGLANVTVQVLPFSRGAHGGMFGPYLLLSFPQVSALDVVLMEHPTGHIWLEQEPEVARYRDLFDDARTSALSPAESAARIERIISKEYRA</sequence>
<dbReference type="Gene3D" id="1.10.260.40">
    <property type="entry name" value="lambda repressor-like DNA-binding domains"/>
    <property type="match status" value="1"/>
</dbReference>
<dbReference type="InterPro" id="IPR010982">
    <property type="entry name" value="Lambda_DNA-bd_dom_sf"/>
</dbReference>
<dbReference type="Proteomes" id="UP000829494">
    <property type="component" value="Chromosome"/>
</dbReference>
<dbReference type="InterPro" id="IPR001387">
    <property type="entry name" value="Cro/C1-type_HTH"/>
</dbReference>
<name>A0ABY3Z6Y6_STRRM</name>
<dbReference type="PROSITE" id="PS50943">
    <property type="entry name" value="HTH_CROC1"/>
    <property type="match status" value="1"/>
</dbReference>